<evidence type="ECO:0000313" key="3">
    <source>
        <dbReference type="Proteomes" id="UP000322545"/>
    </source>
</evidence>
<sequence length="71" mass="7714">MFLLLAAVFFGVFATNVAIGSARGVVFLNDVGEMLMLFAAVASFVVAVLRSEAARNRKRHAQDIQGRNDNE</sequence>
<dbReference type="EMBL" id="FRCB01000010">
    <property type="protein sequence ID" value="SHM62555.1"/>
    <property type="molecule type" value="Genomic_DNA"/>
</dbReference>
<reference evidence="2 3" key="1">
    <citation type="submission" date="2016-11" db="EMBL/GenBank/DDBJ databases">
        <authorList>
            <person name="Varghese N."/>
            <person name="Submissions S."/>
        </authorList>
    </citation>
    <scope>NUCLEOTIDE SEQUENCE [LARGE SCALE GENOMIC DNA]</scope>
    <source>
        <strain evidence="2 3">DSM 28249</strain>
    </source>
</reference>
<evidence type="ECO:0000256" key="1">
    <source>
        <dbReference type="SAM" id="Phobius"/>
    </source>
</evidence>
<keyword evidence="1" id="KW-0472">Membrane</keyword>
<proteinExistence type="predicted"/>
<dbReference type="Proteomes" id="UP000322545">
    <property type="component" value="Unassembled WGS sequence"/>
</dbReference>
<accession>A0A1M7KBH2</accession>
<dbReference type="AlphaFoldDB" id="A0A1M7KBH2"/>
<gene>
    <name evidence="2" type="ORF">SAMN05443432_11060</name>
</gene>
<keyword evidence="3" id="KW-1185">Reference proteome</keyword>
<name>A0A1M7KBH2_9RHOB</name>
<keyword evidence="1" id="KW-1133">Transmembrane helix</keyword>
<evidence type="ECO:0000313" key="2">
    <source>
        <dbReference type="EMBL" id="SHM62555.1"/>
    </source>
</evidence>
<organism evidence="2 3">
    <name type="scientific">Roseovarius litoreus</name>
    <dbReference type="NCBI Taxonomy" id="1155722"/>
    <lineage>
        <taxon>Bacteria</taxon>
        <taxon>Pseudomonadati</taxon>
        <taxon>Pseudomonadota</taxon>
        <taxon>Alphaproteobacteria</taxon>
        <taxon>Rhodobacterales</taxon>
        <taxon>Roseobacteraceae</taxon>
        <taxon>Roseovarius</taxon>
    </lineage>
</organism>
<feature type="transmembrane region" description="Helical" evidence="1">
    <location>
        <begin position="32"/>
        <end position="49"/>
    </location>
</feature>
<protein>
    <submittedName>
        <fullName evidence="2">Uncharacterized protein</fullName>
    </submittedName>
</protein>
<keyword evidence="1" id="KW-0812">Transmembrane</keyword>
<dbReference type="RefSeq" id="WP_007811112.1">
    <property type="nucleotide sequence ID" value="NZ_FRCB01000010.1"/>
</dbReference>